<comment type="caution">
    <text evidence="1">The sequence shown here is derived from an EMBL/GenBank/DDBJ whole genome shotgun (WGS) entry which is preliminary data.</text>
</comment>
<protein>
    <submittedName>
        <fullName evidence="1">Uncharacterized protein</fullName>
    </submittedName>
</protein>
<gene>
    <name evidence="1" type="ORF">BS78_K164300</name>
</gene>
<proteinExistence type="predicted"/>
<evidence type="ECO:0000313" key="1">
    <source>
        <dbReference type="EMBL" id="KAJ1255759.1"/>
    </source>
</evidence>
<dbReference type="AlphaFoldDB" id="A0A9W8CDX2"/>
<dbReference type="EMBL" id="MU629645">
    <property type="protein sequence ID" value="KAJ1255759.1"/>
    <property type="molecule type" value="Genomic_DNA"/>
</dbReference>
<reference evidence="1 2" key="1">
    <citation type="submission" date="2022-10" db="EMBL/GenBank/DDBJ databases">
        <title>WGS assembly of Paspalum vaginatum 540-79.</title>
        <authorList>
            <person name="Sun G."/>
            <person name="Wase N."/>
            <person name="Shu S."/>
            <person name="Jenkins J."/>
            <person name="Zhou B."/>
            <person name="Torres-Rodriguez J."/>
            <person name="Chen C."/>
            <person name="Sandor L."/>
            <person name="Plott C."/>
            <person name="Yoshinga Y."/>
            <person name="Daum C."/>
            <person name="Qi P."/>
            <person name="Barry K."/>
            <person name="Lipzen A."/>
            <person name="Berry L."/>
            <person name="Pedersen C."/>
            <person name="Gottilla T."/>
            <person name="Foltz A."/>
            <person name="Yu H."/>
            <person name="O'Malley R."/>
            <person name="Zhang C."/>
            <person name="Devos K."/>
            <person name="Sigmon B."/>
            <person name="Yu B."/>
            <person name="Obata T."/>
            <person name="Schmutz J."/>
            <person name="Schnable J."/>
        </authorList>
    </citation>
    <scope>NUCLEOTIDE SEQUENCE [LARGE SCALE GENOMIC DNA]</scope>
    <source>
        <strain evidence="2">cv. 540-79</strain>
    </source>
</reference>
<organism evidence="1 2">
    <name type="scientific">Paspalum vaginatum</name>
    <name type="common">seashore paspalum</name>
    <dbReference type="NCBI Taxonomy" id="158149"/>
    <lineage>
        <taxon>Eukaryota</taxon>
        <taxon>Viridiplantae</taxon>
        <taxon>Streptophyta</taxon>
        <taxon>Embryophyta</taxon>
        <taxon>Tracheophyta</taxon>
        <taxon>Spermatophyta</taxon>
        <taxon>Magnoliopsida</taxon>
        <taxon>Liliopsida</taxon>
        <taxon>Poales</taxon>
        <taxon>Poaceae</taxon>
        <taxon>PACMAD clade</taxon>
        <taxon>Panicoideae</taxon>
        <taxon>Andropogonodae</taxon>
        <taxon>Paspaleae</taxon>
        <taxon>Paspalinae</taxon>
        <taxon>Paspalum</taxon>
    </lineage>
</organism>
<dbReference type="OrthoDB" id="690983at2759"/>
<accession>A0A9W8CDX2</accession>
<dbReference type="Proteomes" id="UP001164776">
    <property type="component" value="Unassembled WGS sequence"/>
</dbReference>
<evidence type="ECO:0000313" key="2">
    <source>
        <dbReference type="Proteomes" id="UP001164776"/>
    </source>
</evidence>
<sequence length="138" mass="16405">MASPALLAGISEQTKELVRQWDFAPGQKFQKEVLHKYKSSVHHPSSSPRGSFFMLAVFRRHTFRLTEEAVSLANVGFLVNSRRRIITAHFDVYFHLWRDGGEDWEREKRKWIQEEEESWTWSHLQGIWFSLPQRNHIP</sequence>
<keyword evidence="2" id="KW-1185">Reference proteome</keyword>
<name>A0A9W8CDX2_9POAL</name>